<accession>A0A2U2AMP6</accession>
<dbReference type="EMBL" id="QEWR01000002">
    <property type="protein sequence ID" value="PWD84445.1"/>
    <property type="molecule type" value="Genomic_DNA"/>
</dbReference>
<evidence type="ECO:0000313" key="2">
    <source>
        <dbReference type="Proteomes" id="UP000244948"/>
    </source>
</evidence>
<reference evidence="1 2" key="1">
    <citation type="journal article" date="2018" name="Genome Announc.">
        <title>Ignatzschineria cameli sp. nov., isolated from necrotic foot tissue of dromedaries (Camelus dromedarius) and associated maggots (Wohlfahrtia species) in Dubai.</title>
        <authorList>
            <person name="Tsang C.C."/>
            <person name="Tang J.Y."/>
            <person name="Fong J.Y."/>
            <person name="Kinne J."/>
            <person name="Lee H.H."/>
            <person name="Joseph M."/>
            <person name="Jose S."/>
            <person name="Schuster R.K."/>
            <person name="Tang Y."/>
            <person name="Sivakumar S."/>
            <person name="Chen J.H."/>
            <person name="Teng J.L."/>
            <person name="Lau S.K."/>
            <person name="Wernery U."/>
            <person name="Woo P.C."/>
        </authorList>
    </citation>
    <scope>NUCLEOTIDE SEQUENCE [LARGE SCALE GENOMIC DNA]</scope>
    <source>
        <strain evidence="1 2">KCTC 22643</strain>
    </source>
</reference>
<evidence type="ECO:0000313" key="1">
    <source>
        <dbReference type="EMBL" id="PWD84445.1"/>
    </source>
</evidence>
<keyword evidence="2" id="KW-1185">Reference proteome</keyword>
<name>A0A2U2AMP6_9GAMM</name>
<gene>
    <name evidence="1" type="ORF">DC082_02575</name>
</gene>
<dbReference type="Proteomes" id="UP000244948">
    <property type="component" value="Unassembled WGS sequence"/>
</dbReference>
<protein>
    <submittedName>
        <fullName evidence="1">Uncharacterized protein</fullName>
    </submittedName>
</protein>
<comment type="caution">
    <text evidence="1">The sequence shown here is derived from an EMBL/GenBank/DDBJ whole genome shotgun (WGS) entry which is preliminary data.</text>
</comment>
<organism evidence="1 2">
    <name type="scientific">Ignatzschineria indica</name>
    <dbReference type="NCBI Taxonomy" id="472583"/>
    <lineage>
        <taxon>Bacteria</taxon>
        <taxon>Pseudomonadati</taxon>
        <taxon>Pseudomonadota</taxon>
        <taxon>Gammaproteobacteria</taxon>
        <taxon>Cardiobacteriales</taxon>
        <taxon>Ignatzschineriaceae</taxon>
        <taxon>Ignatzschineria</taxon>
    </lineage>
</organism>
<dbReference type="RefSeq" id="WP_109235623.1">
    <property type="nucleotide sequence ID" value="NZ_QEWR01000002.1"/>
</dbReference>
<dbReference type="AlphaFoldDB" id="A0A2U2AMP6"/>
<proteinExistence type="predicted"/>
<sequence length="242" mass="28304">MIQNRKDQVLSTLENFYIAPLTEMSAEIELLKRMVAKRPFRVQISMPSSWRMERYLPTLKNLTSDEALARLQIFANYLAGSTQSVFDHQYALSAGASLPYFEWREGERLRGINSLLGELRLFYLYRGNEEATLEFFTFLQEINLFSQLVVVGNSLTESLEALLLEKQIPMIKESRDIEDSFWDAFIKNRSLPQLSLTTFFHPTIDILLMSAEGCYLKGYSRTEFIKQYEQIKREYFIDLPSR</sequence>